<dbReference type="InterPro" id="IPR001296">
    <property type="entry name" value="Glyco_trans_1"/>
</dbReference>
<dbReference type="GO" id="GO:0102710">
    <property type="term" value="F:D-inositol-3-phosphate glycosyltransferase activity"/>
    <property type="evidence" value="ECO:0007669"/>
    <property type="project" value="UniProtKB-EC"/>
</dbReference>
<dbReference type="Pfam" id="PF00534">
    <property type="entry name" value="Glycos_transf_1"/>
    <property type="match status" value="1"/>
</dbReference>
<feature type="domain" description="Glycosyltransferase subfamily 4-like N-terminal" evidence="3">
    <location>
        <begin position="105"/>
        <end position="174"/>
    </location>
</feature>
<keyword evidence="5" id="KW-1185">Reference proteome</keyword>
<evidence type="ECO:0000256" key="1">
    <source>
        <dbReference type="ARBA" id="ARBA00022679"/>
    </source>
</evidence>
<dbReference type="Proteomes" id="UP000672934">
    <property type="component" value="Unassembled WGS sequence"/>
</dbReference>
<name>A0A916N2J6_9BURK</name>
<dbReference type="EMBL" id="CAJPUY010000004">
    <property type="protein sequence ID" value="CAG2134401.1"/>
    <property type="molecule type" value="Genomic_DNA"/>
</dbReference>
<dbReference type="CDD" id="cd03809">
    <property type="entry name" value="GT4_MtfB-like"/>
    <property type="match status" value="1"/>
</dbReference>
<evidence type="ECO:0000313" key="5">
    <source>
        <dbReference type="Proteomes" id="UP000672934"/>
    </source>
</evidence>
<organism evidence="4 5">
    <name type="scientific">Cupriavidus yeoncheonensis</name>
    <dbReference type="NCBI Taxonomy" id="1462994"/>
    <lineage>
        <taxon>Bacteria</taxon>
        <taxon>Pseudomonadati</taxon>
        <taxon>Pseudomonadota</taxon>
        <taxon>Betaproteobacteria</taxon>
        <taxon>Burkholderiales</taxon>
        <taxon>Burkholderiaceae</taxon>
        <taxon>Cupriavidus</taxon>
    </lineage>
</organism>
<feature type="domain" description="Glycosyl transferase family 1" evidence="2">
    <location>
        <begin position="190"/>
        <end position="344"/>
    </location>
</feature>
<gene>
    <name evidence="4" type="primary">mshA_6</name>
    <name evidence="4" type="ORF">LMG31506_01378</name>
</gene>
<keyword evidence="1 4" id="KW-0808">Transferase</keyword>
<accession>A0A916N2J6</accession>
<comment type="caution">
    <text evidence="4">The sequence shown here is derived from an EMBL/GenBank/DDBJ whole genome shotgun (WGS) entry which is preliminary data.</text>
</comment>
<keyword evidence="4" id="KW-0328">Glycosyltransferase</keyword>
<dbReference type="Pfam" id="PF13439">
    <property type="entry name" value="Glyco_transf_4"/>
    <property type="match status" value="1"/>
</dbReference>
<reference evidence="4" key="1">
    <citation type="submission" date="2021-03" db="EMBL/GenBank/DDBJ databases">
        <authorList>
            <person name="Peeters C."/>
        </authorList>
    </citation>
    <scope>NUCLEOTIDE SEQUENCE</scope>
    <source>
        <strain evidence="4">LMG 31506</strain>
    </source>
</reference>
<evidence type="ECO:0000259" key="3">
    <source>
        <dbReference type="Pfam" id="PF13439"/>
    </source>
</evidence>
<dbReference type="InterPro" id="IPR028098">
    <property type="entry name" value="Glyco_trans_4-like_N"/>
</dbReference>
<dbReference type="GO" id="GO:0009103">
    <property type="term" value="P:lipopolysaccharide biosynthetic process"/>
    <property type="evidence" value="ECO:0007669"/>
    <property type="project" value="TreeGrafter"/>
</dbReference>
<dbReference type="RefSeq" id="WP_230426759.1">
    <property type="nucleotide sequence ID" value="NZ_CAJPUY010000004.1"/>
</dbReference>
<protein>
    <submittedName>
        <fullName evidence="4">D-inositol-3-phosphate glycosyltransferase</fullName>
        <ecNumber evidence="4">2.4.1.250</ecNumber>
    </submittedName>
</protein>
<dbReference type="EC" id="2.4.1.250" evidence="4"/>
<evidence type="ECO:0000313" key="4">
    <source>
        <dbReference type="EMBL" id="CAG2134401.1"/>
    </source>
</evidence>
<dbReference type="AlphaFoldDB" id="A0A916N2J6"/>
<dbReference type="SUPFAM" id="SSF53756">
    <property type="entry name" value="UDP-Glycosyltransferase/glycogen phosphorylase"/>
    <property type="match status" value="1"/>
</dbReference>
<dbReference type="Gene3D" id="3.40.50.2000">
    <property type="entry name" value="Glycogen Phosphorylase B"/>
    <property type="match status" value="1"/>
</dbReference>
<evidence type="ECO:0000259" key="2">
    <source>
        <dbReference type="Pfam" id="PF00534"/>
    </source>
</evidence>
<sequence length="370" mass="41382">MATVSAPATVSINGRFLGRRATGVDRFAYEVVRGIDQLVADHDPITAGLSFEILVPASVKVDPQQFPHLRIRTVHGGTGQYWEQVSLALAARGTLLLNLCNAAPLLFPNQVTVMHDAAPVRIPQAYTRAFRAWYRMMAPWVGRIARRVLTVSEFSRRELSQAYRIPDRKIGVLPMSGDHMLRLPQAPDVRRKFRLSGRPYVLAVSSTSHHKNFRLIVEAIELLKTAEYEVVIVGATLPVFQSVQQVAPDFVKRVGYVDDEDLTALFRHAACFVFPSLYEGYGLPPVEAMTLGCPVLASNLPSVREACGNAALYFRPTSALELGELLTHVMRDSTLRDRLRTQGYAHVERNSWRTTAARLISEITPWLPRR</sequence>
<proteinExistence type="predicted"/>
<dbReference type="PANTHER" id="PTHR46401">
    <property type="entry name" value="GLYCOSYLTRANSFERASE WBBK-RELATED"/>
    <property type="match status" value="1"/>
</dbReference>
<dbReference type="PANTHER" id="PTHR46401:SF2">
    <property type="entry name" value="GLYCOSYLTRANSFERASE WBBK-RELATED"/>
    <property type="match status" value="1"/>
</dbReference>